<feature type="transmembrane region" description="Helical" evidence="5">
    <location>
        <begin position="134"/>
        <end position="153"/>
    </location>
</feature>
<dbReference type="PATRIC" id="fig|1121477.3.peg.793"/>
<dbReference type="GO" id="GO:0022857">
    <property type="term" value="F:transmembrane transporter activity"/>
    <property type="evidence" value="ECO:0007669"/>
    <property type="project" value="InterPro"/>
</dbReference>
<dbReference type="RefSeq" id="WP_046137065.1">
    <property type="nucleotide sequence ID" value="NZ_FQVC01000012.1"/>
</dbReference>
<proteinExistence type="predicted"/>
<evidence type="ECO:0000256" key="5">
    <source>
        <dbReference type="SAM" id="Phobius"/>
    </source>
</evidence>
<feature type="transmembrane region" description="Helical" evidence="5">
    <location>
        <begin position="324"/>
        <end position="345"/>
    </location>
</feature>
<dbReference type="EMBL" id="LAJF01000152">
    <property type="protein sequence ID" value="KKB76369.1"/>
    <property type="molecule type" value="Genomic_DNA"/>
</dbReference>
<dbReference type="CDD" id="cd17393">
    <property type="entry name" value="MFS_MosC_like"/>
    <property type="match status" value="1"/>
</dbReference>
<dbReference type="Gene3D" id="1.20.1250.20">
    <property type="entry name" value="MFS general substrate transporter like domains"/>
    <property type="match status" value="2"/>
</dbReference>
<reference evidence="6 8" key="1">
    <citation type="submission" date="2015-03" db="EMBL/GenBank/DDBJ databases">
        <authorList>
            <person name="Hassan Y.I."/>
            <person name="Lepp D."/>
            <person name="Zhou T."/>
        </authorList>
    </citation>
    <scope>NUCLEOTIDE SEQUENCE [LARGE SCALE GENOMIC DNA]</scope>
    <source>
        <strain evidence="6 8">DSM 17137</strain>
    </source>
</reference>
<dbReference type="Pfam" id="PF07690">
    <property type="entry name" value="MFS_1"/>
    <property type="match status" value="1"/>
</dbReference>
<evidence type="ECO:0000313" key="9">
    <source>
        <dbReference type="Proteomes" id="UP000184533"/>
    </source>
</evidence>
<feature type="transmembrane region" description="Helical" evidence="5">
    <location>
        <begin position="70"/>
        <end position="89"/>
    </location>
</feature>
<evidence type="ECO:0000256" key="2">
    <source>
        <dbReference type="ARBA" id="ARBA00022692"/>
    </source>
</evidence>
<accession>A0A0F5L2D1</accession>
<feature type="transmembrane region" description="Helical" evidence="5">
    <location>
        <begin position="95"/>
        <end position="113"/>
    </location>
</feature>
<sequence>MTPAPQHRIYACFFLFAFSLGALLSRLPDLQVQLGVTHSQLGMTIIGMSIGSLISLTFSAPLIERLGARSTAFITVLGTALIYAVLPWLPSATGVFVGLFLAGLLAGALEINLNVETDRLEGQFGKSFMNRAHGAWSLGFFVTALLGATLRQSGLSTQLHLAIVVAAVFGIGIWMMSGMVSAPKRASAHQGDTPRIAFPNIGLLPLCLIGIAAFLVEGAGIDWSAIYMRDVFAVEPFIGGLGLTLFSGFMAATRLTIDPVVDRFGPRMVAMSLLSLAAVGVLMVGFGPTPVVALTGFALMGVGCSAVYPLAVSAAAQRTDRPSAVNVAALGQVTFIVFFLAPPLLGFVAEYLGIRNSYLIVLPVILVGLLACRALSTKAVATPQGMPPEPATPLG</sequence>
<feature type="transmembrane region" description="Helical" evidence="5">
    <location>
        <begin position="357"/>
        <end position="376"/>
    </location>
</feature>
<dbReference type="AlphaFoldDB" id="A0A0F5L2D1"/>
<protein>
    <submittedName>
        <fullName evidence="6">Major facilitator transporter</fullName>
    </submittedName>
    <submittedName>
        <fullName evidence="7">Nitrate/nitrite transporter NarK</fullName>
    </submittedName>
</protein>
<keyword evidence="4 5" id="KW-0472">Membrane</keyword>
<dbReference type="OrthoDB" id="9810941at2"/>
<name>A0A0F5L2D1_9HYPH</name>
<feature type="transmembrane region" description="Helical" evidence="5">
    <location>
        <begin position="269"/>
        <end position="286"/>
    </location>
</feature>
<dbReference type="Proteomes" id="UP000033608">
    <property type="component" value="Unassembled WGS sequence"/>
</dbReference>
<dbReference type="InterPro" id="IPR051788">
    <property type="entry name" value="MFS_Transporter"/>
</dbReference>
<gene>
    <name evidence="7" type="ORF">SAMN02745223_03375</name>
    <name evidence="6" type="ORF">VW29_20050</name>
</gene>
<feature type="transmembrane region" description="Helical" evidence="5">
    <location>
        <begin position="197"/>
        <end position="216"/>
    </location>
</feature>
<dbReference type="STRING" id="1121477.SAMN02745223_03375"/>
<keyword evidence="2 5" id="KW-0812">Transmembrane</keyword>
<dbReference type="Proteomes" id="UP000184533">
    <property type="component" value="Unassembled WGS sequence"/>
</dbReference>
<dbReference type="EMBL" id="FQVC01000012">
    <property type="protein sequence ID" value="SHF71697.1"/>
    <property type="molecule type" value="Genomic_DNA"/>
</dbReference>
<evidence type="ECO:0000256" key="1">
    <source>
        <dbReference type="ARBA" id="ARBA00004141"/>
    </source>
</evidence>
<dbReference type="PANTHER" id="PTHR23514">
    <property type="entry name" value="BYPASS OF STOP CODON PROTEIN 6"/>
    <property type="match status" value="1"/>
</dbReference>
<dbReference type="PANTHER" id="PTHR23514:SF13">
    <property type="entry name" value="INNER MEMBRANE PROTEIN YBJJ"/>
    <property type="match status" value="1"/>
</dbReference>
<dbReference type="SUPFAM" id="SSF103473">
    <property type="entry name" value="MFS general substrate transporter"/>
    <property type="match status" value="1"/>
</dbReference>
<feature type="transmembrane region" description="Helical" evidence="5">
    <location>
        <begin position="236"/>
        <end position="257"/>
    </location>
</feature>
<evidence type="ECO:0000313" key="7">
    <source>
        <dbReference type="EMBL" id="SHF71697.1"/>
    </source>
</evidence>
<organism evidence="6 8">
    <name type="scientific">Devosia limi DSM 17137</name>
    <dbReference type="NCBI Taxonomy" id="1121477"/>
    <lineage>
        <taxon>Bacteria</taxon>
        <taxon>Pseudomonadati</taxon>
        <taxon>Pseudomonadota</taxon>
        <taxon>Alphaproteobacteria</taxon>
        <taxon>Hyphomicrobiales</taxon>
        <taxon>Devosiaceae</taxon>
        <taxon>Devosia</taxon>
    </lineage>
</organism>
<evidence type="ECO:0000313" key="6">
    <source>
        <dbReference type="EMBL" id="KKB76369.1"/>
    </source>
</evidence>
<feature type="transmembrane region" description="Helical" evidence="5">
    <location>
        <begin position="292"/>
        <end position="312"/>
    </location>
</feature>
<evidence type="ECO:0000256" key="3">
    <source>
        <dbReference type="ARBA" id="ARBA00022989"/>
    </source>
</evidence>
<keyword evidence="8" id="KW-1185">Reference proteome</keyword>
<keyword evidence="3 5" id="KW-1133">Transmembrane helix</keyword>
<reference evidence="7 9" key="2">
    <citation type="submission" date="2016-11" db="EMBL/GenBank/DDBJ databases">
        <authorList>
            <person name="Jaros S."/>
            <person name="Januszkiewicz K."/>
            <person name="Wedrychowicz H."/>
        </authorList>
    </citation>
    <scope>NUCLEOTIDE SEQUENCE [LARGE SCALE GENOMIC DNA]</scope>
    <source>
        <strain evidence="7 9">DSM 17137</strain>
    </source>
</reference>
<feature type="transmembrane region" description="Helical" evidence="5">
    <location>
        <begin position="159"/>
        <end position="176"/>
    </location>
</feature>
<feature type="transmembrane region" description="Helical" evidence="5">
    <location>
        <begin position="41"/>
        <end position="63"/>
    </location>
</feature>
<comment type="subcellular location">
    <subcellularLocation>
        <location evidence="1">Membrane</location>
        <topology evidence="1">Multi-pass membrane protein</topology>
    </subcellularLocation>
</comment>
<evidence type="ECO:0000313" key="8">
    <source>
        <dbReference type="Proteomes" id="UP000033608"/>
    </source>
</evidence>
<dbReference type="InterPro" id="IPR036259">
    <property type="entry name" value="MFS_trans_sf"/>
</dbReference>
<dbReference type="GO" id="GO:0016020">
    <property type="term" value="C:membrane"/>
    <property type="evidence" value="ECO:0007669"/>
    <property type="project" value="UniProtKB-SubCell"/>
</dbReference>
<evidence type="ECO:0000256" key="4">
    <source>
        <dbReference type="ARBA" id="ARBA00023136"/>
    </source>
</evidence>
<dbReference type="InterPro" id="IPR011701">
    <property type="entry name" value="MFS"/>
</dbReference>